<dbReference type="PANTHER" id="PTHR45953:SF1">
    <property type="entry name" value="IDURONATE 2-SULFATASE"/>
    <property type="match status" value="1"/>
</dbReference>
<dbReference type="AlphaFoldDB" id="A0A3S0WV28"/>
<evidence type="ECO:0000256" key="1">
    <source>
        <dbReference type="ARBA" id="ARBA00022723"/>
    </source>
</evidence>
<dbReference type="InterPro" id="IPR017785">
    <property type="entry name" value="Choline-sulfatase"/>
</dbReference>
<evidence type="ECO:0000313" key="5">
    <source>
        <dbReference type="EMBL" id="RUQ71343.1"/>
    </source>
</evidence>
<dbReference type="Pfam" id="PF00884">
    <property type="entry name" value="Sulfatase"/>
    <property type="match status" value="1"/>
</dbReference>
<keyword evidence="6" id="KW-1185">Reference proteome</keyword>
<keyword evidence="2 5" id="KW-0378">Hydrolase</keyword>
<dbReference type="InterPro" id="IPR025863">
    <property type="entry name" value="Choline_sulf_C_dom"/>
</dbReference>
<evidence type="ECO:0000259" key="3">
    <source>
        <dbReference type="Pfam" id="PF00884"/>
    </source>
</evidence>
<dbReference type="GO" id="GO:0005737">
    <property type="term" value="C:cytoplasm"/>
    <property type="evidence" value="ECO:0007669"/>
    <property type="project" value="TreeGrafter"/>
</dbReference>
<dbReference type="InterPro" id="IPR000917">
    <property type="entry name" value="Sulfatase_N"/>
</dbReference>
<dbReference type="Gene3D" id="3.40.720.10">
    <property type="entry name" value="Alkaline Phosphatase, subunit A"/>
    <property type="match status" value="1"/>
</dbReference>
<dbReference type="GO" id="GO:0047753">
    <property type="term" value="F:choline-sulfatase activity"/>
    <property type="evidence" value="ECO:0007669"/>
    <property type="project" value="UniProtKB-EC"/>
</dbReference>
<proteinExistence type="predicted"/>
<reference evidence="5 6" key="1">
    <citation type="submission" date="2018-12" db="EMBL/GenBank/DDBJ databases">
        <authorList>
            <person name="Yang Y."/>
        </authorList>
    </citation>
    <scope>NUCLEOTIDE SEQUENCE [LARGE SCALE GENOMIC DNA]</scope>
    <source>
        <strain evidence="5 6">GSF71</strain>
    </source>
</reference>
<dbReference type="SUPFAM" id="SSF53649">
    <property type="entry name" value="Alkaline phosphatase-like"/>
    <property type="match status" value="1"/>
</dbReference>
<feature type="domain" description="Choline sulfatase enzyme C-terminal" evidence="4">
    <location>
        <begin position="456"/>
        <end position="507"/>
    </location>
</feature>
<name>A0A3S0WV28_9PROT</name>
<organism evidence="5 6">
    <name type="scientific">Azospirillum doebereinerae</name>
    <dbReference type="NCBI Taxonomy" id="92933"/>
    <lineage>
        <taxon>Bacteria</taxon>
        <taxon>Pseudomonadati</taxon>
        <taxon>Pseudomonadota</taxon>
        <taxon>Alphaproteobacteria</taxon>
        <taxon>Rhodospirillales</taxon>
        <taxon>Azospirillaceae</taxon>
        <taxon>Azospirillum</taxon>
    </lineage>
</organism>
<feature type="domain" description="Sulfatase N-terminal" evidence="3">
    <location>
        <begin position="5"/>
        <end position="351"/>
    </location>
</feature>
<keyword evidence="1" id="KW-0479">Metal-binding</keyword>
<dbReference type="FunFam" id="3.40.720.10:FF:000032">
    <property type="entry name" value="Choline sulfatase"/>
    <property type="match status" value="1"/>
</dbReference>
<dbReference type="EC" id="3.1.6.6" evidence="5"/>
<protein>
    <submittedName>
        <fullName evidence="5">Choline-sulfatase</fullName>
        <ecNumber evidence="5">3.1.6.6</ecNumber>
    </submittedName>
</protein>
<dbReference type="OrthoDB" id="9795675at2"/>
<dbReference type="InterPro" id="IPR017850">
    <property type="entry name" value="Alkaline_phosphatase_core_sf"/>
</dbReference>
<dbReference type="EMBL" id="RZIJ01000008">
    <property type="protein sequence ID" value="RUQ71343.1"/>
    <property type="molecule type" value="Genomic_DNA"/>
</dbReference>
<sequence>MPRSPNILFIMADQMAAPALPFYGHPLVRTPNLSRLAAEGVVFENAYCNYPLCAPSRFSLLSGRLPSSIGAYDNAAEFASSVPTFVHHFRAAGYRTCLSGKMHFVGADQLHGFEERLTTDIYPADFGWTPDWANGALRYDWSHHMASVIEAGPCQRSLQIDFDEETAHQAVRKIYDYGRTAAGKGDEAPFFLAVSFTHPHDPFNCLPEHWDLYDHDAIDAPAVPAIPVAEQDPHSRRLHLMDSLHRYDLTEERVRTARHAYYGSISYVDEQVGRLLTALERAGLAEDTIVVFTGDHGEMLGERGMWYKMTFFEWSSRVPLLIHAPKRWTPGRVSAPVSHVDLFPTFLDLIGDRAPPPVDPLEGSSLLPLLEGRAGDAERPVYAEYLGEGTLSPLFMVRRGPYKYVSCEDDPPQLFDLDVDPRELVNRAGDPTLADVEASLAAAVAERWDAPALKRAVIESQNRRLFAHRVLLTGRHTPWDFQPHRDAATSYVRNFGVAEDTLKAIARLPAVEPVPPDFPDV</sequence>
<dbReference type="CDD" id="cd16032">
    <property type="entry name" value="choline-sulfatase"/>
    <property type="match status" value="1"/>
</dbReference>
<dbReference type="Proteomes" id="UP000280346">
    <property type="component" value="Unassembled WGS sequence"/>
</dbReference>
<accession>A0A3S0WV28</accession>
<comment type="caution">
    <text evidence="5">The sequence shown here is derived from an EMBL/GenBank/DDBJ whole genome shotgun (WGS) entry which is preliminary data.</text>
</comment>
<dbReference type="GO" id="GO:0046872">
    <property type="term" value="F:metal ion binding"/>
    <property type="evidence" value="ECO:0007669"/>
    <property type="project" value="UniProtKB-KW"/>
</dbReference>
<evidence type="ECO:0000259" key="4">
    <source>
        <dbReference type="Pfam" id="PF12411"/>
    </source>
</evidence>
<dbReference type="RefSeq" id="WP_126998020.1">
    <property type="nucleotide sequence ID" value="NZ_JBNPXW010000003.1"/>
</dbReference>
<dbReference type="Pfam" id="PF12411">
    <property type="entry name" value="Choline_sulf_C"/>
    <property type="match status" value="1"/>
</dbReference>
<dbReference type="NCBIfam" id="TIGR03417">
    <property type="entry name" value="chol_sulfatase"/>
    <property type="match status" value="1"/>
</dbReference>
<gene>
    <name evidence="5" type="primary">betC</name>
    <name evidence="5" type="ORF">EJ913_11820</name>
</gene>
<evidence type="ECO:0000313" key="6">
    <source>
        <dbReference type="Proteomes" id="UP000280346"/>
    </source>
</evidence>
<evidence type="ECO:0000256" key="2">
    <source>
        <dbReference type="ARBA" id="ARBA00022801"/>
    </source>
</evidence>
<dbReference type="PANTHER" id="PTHR45953">
    <property type="entry name" value="IDURONATE 2-SULFATASE"/>
    <property type="match status" value="1"/>
</dbReference>